<comment type="caution">
    <text evidence="1">The sequence shown here is derived from an EMBL/GenBank/DDBJ whole genome shotgun (WGS) entry which is preliminary data.</text>
</comment>
<keyword evidence="2" id="KW-1185">Reference proteome</keyword>
<name>A0A0X3TS85_9RHOB</name>
<dbReference type="EMBL" id="LQBP01000006">
    <property type="protein sequence ID" value="KUJ78582.1"/>
    <property type="molecule type" value="Genomic_DNA"/>
</dbReference>
<organism evidence="1 2">
    <name type="scientific">Ruegeria profundi</name>
    <dbReference type="NCBI Taxonomy" id="1685378"/>
    <lineage>
        <taxon>Bacteria</taxon>
        <taxon>Pseudomonadati</taxon>
        <taxon>Pseudomonadota</taxon>
        <taxon>Alphaproteobacteria</taxon>
        <taxon>Rhodobacterales</taxon>
        <taxon>Roseobacteraceae</taxon>
        <taxon>Ruegeria</taxon>
    </lineage>
</organism>
<dbReference type="AlphaFoldDB" id="A0A0X3TS85"/>
<evidence type="ECO:0000313" key="1">
    <source>
        <dbReference type="EMBL" id="KUJ78582.1"/>
    </source>
</evidence>
<evidence type="ECO:0000313" key="2">
    <source>
        <dbReference type="Proteomes" id="UP000053690"/>
    </source>
</evidence>
<sequence>MANPFDVKTRGRVWPIGVGHASRVSCRFTCGVAEKPLAIRDSDTARREATKDAVYANCVDLAKEMPEQHEGSLP</sequence>
<accession>A0A0X3TS85</accession>
<gene>
    <name evidence="1" type="ORF">AVO44_12790</name>
</gene>
<protein>
    <submittedName>
        <fullName evidence="1">Uncharacterized protein</fullName>
    </submittedName>
</protein>
<dbReference type="Proteomes" id="UP000053690">
    <property type="component" value="Unassembled WGS sequence"/>
</dbReference>
<reference evidence="2" key="1">
    <citation type="submission" date="2015-12" db="EMBL/GenBank/DDBJ databases">
        <authorList>
            <person name="Zhang G."/>
            <person name="Stingl U."/>
        </authorList>
    </citation>
    <scope>NUCLEOTIDE SEQUENCE [LARGE SCALE GENOMIC DNA]</scope>
    <source>
        <strain evidence="2">ZGT108</strain>
    </source>
</reference>
<proteinExistence type="predicted"/>